<evidence type="ECO:0000256" key="1">
    <source>
        <dbReference type="ARBA" id="ARBA00022448"/>
    </source>
</evidence>
<feature type="domain" description="4Fe-4S ferredoxin-type" evidence="9">
    <location>
        <begin position="41"/>
        <end position="74"/>
    </location>
</feature>
<dbReference type="GO" id="GO:0046872">
    <property type="term" value="F:metal ion binding"/>
    <property type="evidence" value="ECO:0007669"/>
    <property type="project" value="UniProtKB-KW"/>
</dbReference>
<keyword evidence="4" id="KW-0677">Repeat</keyword>
<evidence type="ECO:0000256" key="2">
    <source>
        <dbReference type="ARBA" id="ARBA00022485"/>
    </source>
</evidence>
<protein>
    <submittedName>
        <fullName evidence="10">Ferredoxin-type protein NapG</fullName>
    </submittedName>
</protein>
<keyword evidence="6" id="KW-0408">Iron</keyword>
<keyword evidence="3" id="KW-0479">Metal-binding</keyword>
<dbReference type="EMBL" id="NRRY01000020">
    <property type="protein sequence ID" value="MBK1619333.1"/>
    <property type="molecule type" value="Genomic_DNA"/>
</dbReference>
<keyword evidence="11" id="KW-1185">Reference proteome</keyword>
<organism evidence="10 11">
    <name type="scientific">Lamprobacter modestohalophilus</name>
    <dbReference type="NCBI Taxonomy" id="1064514"/>
    <lineage>
        <taxon>Bacteria</taxon>
        <taxon>Pseudomonadati</taxon>
        <taxon>Pseudomonadota</taxon>
        <taxon>Gammaproteobacteria</taxon>
        <taxon>Chromatiales</taxon>
        <taxon>Chromatiaceae</taxon>
        <taxon>Lamprobacter</taxon>
    </lineage>
</organism>
<dbReference type="NCBIfam" id="NF007012">
    <property type="entry name" value="PRK09476.1"/>
    <property type="match status" value="1"/>
</dbReference>
<accession>A0A9X1B4C7</accession>
<feature type="domain" description="4Fe-4S ferredoxin-type" evidence="9">
    <location>
        <begin position="170"/>
        <end position="201"/>
    </location>
</feature>
<feature type="region of interest" description="Disordered" evidence="8">
    <location>
        <begin position="245"/>
        <end position="268"/>
    </location>
</feature>
<dbReference type="InterPro" id="IPR004494">
    <property type="entry name" value="MauM_NapG"/>
</dbReference>
<name>A0A9X1B4C7_9GAMM</name>
<gene>
    <name evidence="10" type="ORF">CKO42_12970</name>
</gene>
<dbReference type="PROSITE" id="PS51379">
    <property type="entry name" value="4FE4S_FER_2"/>
    <property type="match status" value="3"/>
</dbReference>
<dbReference type="Pfam" id="PF12838">
    <property type="entry name" value="Fer4_7"/>
    <property type="match status" value="2"/>
</dbReference>
<dbReference type="InterPro" id="IPR050294">
    <property type="entry name" value="RnfB_subfamily"/>
</dbReference>
<keyword evidence="2" id="KW-0004">4Fe-4S</keyword>
<dbReference type="Proteomes" id="UP001138768">
    <property type="component" value="Unassembled WGS sequence"/>
</dbReference>
<dbReference type="InterPro" id="IPR017900">
    <property type="entry name" value="4Fe4S_Fe_S_CS"/>
</dbReference>
<evidence type="ECO:0000256" key="6">
    <source>
        <dbReference type="ARBA" id="ARBA00023004"/>
    </source>
</evidence>
<evidence type="ECO:0000256" key="3">
    <source>
        <dbReference type="ARBA" id="ARBA00022723"/>
    </source>
</evidence>
<dbReference type="Gene3D" id="3.30.70.20">
    <property type="match status" value="2"/>
</dbReference>
<dbReference type="PANTHER" id="PTHR42859">
    <property type="entry name" value="OXIDOREDUCTASE"/>
    <property type="match status" value="1"/>
</dbReference>
<keyword evidence="5" id="KW-0249">Electron transport</keyword>
<keyword evidence="1" id="KW-0813">Transport</keyword>
<comment type="caution">
    <text evidence="10">The sequence shown here is derived from an EMBL/GenBank/DDBJ whole genome shotgun (WGS) entry which is preliminary data.</text>
</comment>
<evidence type="ECO:0000313" key="10">
    <source>
        <dbReference type="EMBL" id="MBK1619333.1"/>
    </source>
</evidence>
<dbReference type="CDD" id="cd16373">
    <property type="entry name" value="DMSOR_beta_like"/>
    <property type="match status" value="1"/>
</dbReference>
<dbReference type="AlphaFoldDB" id="A0A9X1B4C7"/>
<dbReference type="InterPro" id="IPR017896">
    <property type="entry name" value="4Fe4S_Fe-S-bd"/>
</dbReference>
<dbReference type="SUPFAM" id="SSF54862">
    <property type="entry name" value="4Fe-4S ferredoxins"/>
    <property type="match status" value="1"/>
</dbReference>
<dbReference type="NCBIfam" id="TIGR00397">
    <property type="entry name" value="mauM_napG"/>
    <property type="match status" value="1"/>
</dbReference>
<evidence type="ECO:0000313" key="11">
    <source>
        <dbReference type="Proteomes" id="UP001138768"/>
    </source>
</evidence>
<feature type="domain" description="4Fe-4S ferredoxin-type" evidence="9">
    <location>
        <begin position="82"/>
        <end position="114"/>
    </location>
</feature>
<evidence type="ECO:0000256" key="7">
    <source>
        <dbReference type="ARBA" id="ARBA00023014"/>
    </source>
</evidence>
<reference evidence="10 11" key="1">
    <citation type="journal article" date="2020" name="Microorganisms">
        <title>Osmotic Adaptation and Compatible Solute Biosynthesis of Phototrophic Bacteria as Revealed from Genome Analyses.</title>
        <authorList>
            <person name="Imhoff J.F."/>
            <person name="Rahn T."/>
            <person name="Kunzel S."/>
            <person name="Keller A."/>
            <person name="Neulinger S.C."/>
        </authorList>
    </citation>
    <scope>NUCLEOTIDE SEQUENCE [LARGE SCALE GENOMIC DNA]</scope>
    <source>
        <strain evidence="10 11">DSM 25653</strain>
    </source>
</reference>
<evidence type="ECO:0000256" key="8">
    <source>
        <dbReference type="SAM" id="MobiDB-lite"/>
    </source>
</evidence>
<dbReference type="PROSITE" id="PS00198">
    <property type="entry name" value="4FE4S_FER_1"/>
    <property type="match status" value="1"/>
</dbReference>
<keyword evidence="7" id="KW-0411">Iron-sulfur</keyword>
<sequence>MMRRDFLLGSLRTAAGVGLVGLGLGLYSRQASSLPAWALRPPGALDEDRFSGACIRCGLCVRDCPYEMLHLARLEQPIPTGTPYFIAREAGCEMCEDIPCVVACPTNALDHALTDINDADMGLAIVSDQEACIAFQGLRCEVCYNVCPLRDEAITLDLEQNLRSGKHARFIPVVHSEHCTGCGKCEEACILDEAAIKVLPRHLIQGELGKHYRLGWEQQQQAGGALVTPDAEHRYNLPEGMRYDHGGEGLIEDATPFPSNPLDTLNKP</sequence>
<evidence type="ECO:0000256" key="4">
    <source>
        <dbReference type="ARBA" id="ARBA00022737"/>
    </source>
</evidence>
<dbReference type="GO" id="GO:0051539">
    <property type="term" value="F:4 iron, 4 sulfur cluster binding"/>
    <property type="evidence" value="ECO:0007669"/>
    <property type="project" value="UniProtKB-KW"/>
</dbReference>
<proteinExistence type="predicted"/>
<dbReference type="PANTHER" id="PTHR42859:SF10">
    <property type="entry name" value="DIMETHYLSULFOXIDE REDUCTASE CHAIN B"/>
    <property type="match status" value="1"/>
</dbReference>
<evidence type="ECO:0000256" key="5">
    <source>
        <dbReference type="ARBA" id="ARBA00022982"/>
    </source>
</evidence>
<evidence type="ECO:0000259" key="9">
    <source>
        <dbReference type="PROSITE" id="PS51379"/>
    </source>
</evidence>